<keyword evidence="3" id="KW-0597">Phosphoprotein</keyword>
<proteinExistence type="predicted"/>
<evidence type="ECO:0000256" key="15">
    <source>
        <dbReference type="SAM" id="Phobius"/>
    </source>
</evidence>
<dbReference type="Gene3D" id="3.30.200.20">
    <property type="entry name" value="Phosphorylase Kinase, domain 1"/>
    <property type="match status" value="1"/>
</dbReference>
<reference evidence="18 19" key="1">
    <citation type="submission" date="2019-01" db="EMBL/GenBank/DDBJ databases">
        <title>Sequencing of cultivated peanut Arachis hypogaea provides insights into genome evolution and oil improvement.</title>
        <authorList>
            <person name="Chen X."/>
        </authorList>
    </citation>
    <scope>NUCLEOTIDE SEQUENCE [LARGE SCALE GENOMIC DNA]</scope>
    <source>
        <strain evidence="19">cv. Fuhuasheng</strain>
        <tissue evidence="18">Leaves</tissue>
    </source>
</reference>
<keyword evidence="19" id="KW-1185">Reference proteome</keyword>
<dbReference type="InterPro" id="IPR003609">
    <property type="entry name" value="Pan_app"/>
</dbReference>
<evidence type="ECO:0000256" key="5">
    <source>
        <dbReference type="ARBA" id="ARBA00022729"/>
    </source>
</evidence>
<evidence type="ECO:0000256" key="12">
    <source>
        <dbReference type="ARBA" id="ARBA00047899"/>
    </source>
</evidence>
<dbReference type="Pfam" id="PF08276">
    <property type="entry name" value="PAN_2"/>
    <property type="match status" value="1"/>
</dbReference>
<dbReference type="PROSITE" id="PS50011">
    <property type="entry name" value="PROTEIN_KINASE_DOM"/>
    <property type="match status" value="1"/>
</dbReference>
<keyword evidence="15" id="KW-0812">Transmembrane</keyword>
<keyword evidence="15" id="KW-0472">Membrane</keyword>
<keyword evidence="11" id="KW-0325">Glycoprotein</keyword>
<dbReference type="InterPro" id="IPR017441">
    <property type="entry name" value="Protein_kinase_ATP_BS"/>
</dbReference>
<dbReference type="Gene3D" id="3.50.4.10">
    <property type="entry name" value="Hepatocyte Growth Factor"/>
    <property type="match status" value="1"/>
</dbReference>
<dbReference type="GO" id="GO:0005524">
    <property type="term" value="F:ATP binding"/>
    <property type="evidence" value="ECO:0007669"/>
    <property type="project" value="UniProtKB-UniRule"/>
</dbReference>
<evidence type="ECO:0000313" key="18">
    <source>
        <dbReference type="EMBL" id="RYR39140.1"/>
    </source>
</evidence>
<evidence type="ECO:0000256" key="3">
    <source>
        <dbReference type="ARBA" id="ARBA00022553"/>
    </source>
</evidence>
<keyword evidence="10" id="KW-0675">Receptor</keyword>
<dbReference type="EC" id="2.7.11.1" evidence="1"/>
<evidence type="ECO:0000256" key="11">
    <source>
        <dbReference type="ARBA" id="ARBA00023180"/>
    </source>
</evidence>
<dbReference type="AlphaFoldDB" id="A0A445BKE9"/>
<evidence type="ECO:0000256" key="4">
    <source>
        <dbReference type="ARBA" id="ARBA00022679"/>
    </source>
</evidence>
<sequence length="303" mass="33797">MKVYAYCGSNAICIVDSNVAICKCLKGYIPNPKFPRPQNMSYWSNGCERKVALGCNNTNGFLRYTGIKLPDTSSSWYSETMNLQECQKFCLKNCSCSAYSSFDIRNGGSGCLIWFHNLTDIIQFSQGGQDLYLKVPSSELAANGHGNIKQKKVGIAVGVIIFGLITCVSIMIIHPGTRKIIYREKQMQEDIDLPAFNFSVLAKATEKFSSSNKLGEGGFGEVYKGTLTDGKELAIKRLSKKSGQGLEEFKTEVALIAKLQHRNLVKLLGFCIQGVEKILVYEYMPNKSLDYFISGWTLFYCIF</sequence>
<evidence type="ECO:0000313" key="19">
    <source>
        <dbReference type="Proteomes" id="UP000289738"/>
    </source>
</evidence>
<feature type="transmembrane region" description="Helical" evidence="15">
    <location>
        <begin position="153"/>
        <end position="173"/>
    </location>
</feature>
<dbReference type="OrthoDB" id="1425137at2759"/>
<protein>
    <recommendedName>
        <fullName evidence="1">non-specific serine/threonine protein kinase</fullName>
        <ecNumber evidence="1">2.7.11.1</ecNumber>
    </recommendedName>
</protein>
<evidence type="ECO:0000256" key="2">
    <source>
        <dbReference type="ARBA" id="ARBA00022527"/>
    </source>
</evidence>
<evidence type="ECO:0000256" key="13">
    <source>
        <dbReference type="ARBA" id="ARBA00048679"/>
    </source>
</evidence>
<organism evidence="18 19">
    <name type="scientific">Arachis hypogaea</name>
    <name type="common">Peanut</name>
    <dbReference type="NCBI Taxonomy" id="3818"/>
    <lineage>
        <taxon>Eukaryota</taxon>
        <taxon>Viridiplantae</taxon>
        <taxon>Streptophyta</taxon>
        <taxon>Embryophyta</taxon>
        <taxon>Tracheophyta</taxon>
        <taxon>Spermatophyta</taxon>
        <taxon>Magnoliopsida</taxon>
        <taxon>eudicotyledons</taxon>
        <taxon>Gunneridae</taxon>
        <taxon>Pentapetalae</taxon>
        <taxon>rosids</taxon>
        <taxon>fabids</taxon>
        <taxon>Fabales</taxon>
        <taxon>Fabaceae</taxon>
        <taxon>Papilionoideae</taxon>
        <taxon>50 kb inversion clade</taxon>
        <taxon>dalbergioids sensu lato</taxon>
        <taxon>Dalbergieae</taxon>
        <taxon>Pterocarpus clade</taxon>
        <taxon>Arachis</taxon>
    </lineage>
</organism>
<dbReference type="GO" id="GO:0004674">
    <property type="term" value="F:protein serine/threonine kinase activity"/>
    <property type="evidence" value="ECO:0007669"/>
    <property type="project" value="UniProtKB-KW"/>
</dbReference>
<keyword evidence="6 14" id="KW-0547">Nucleotide-binding</keyword>
<evidence type="ECO:0000256" key="14">
    <source>
        <dbReference type="PROSITE-ProRule" id="PRU10141"/>
    </source>
</evidence>
<evidence type="ECO:0000256" key="6">
    <source>
        <dbReference type="ARBA" id="ARBA00022741"/>
    </source>
</evidence>
<keyword evidence="8 14" id="KW-0067">ATP-binding</keyword>
<keyword evidence="5" id="KW-0732">Signal</keyword>
<dbReference type="Pfam" id="PF07714">
    <property type="entry name" value="PK_Tyr_Ser-Thr"/>
    <property type="match status" value="1"/>
</dbReference>
<keyword evidence="15" id="KW-1133">Transmembrane helix</keyword>
<evidence type="ECO:0000256" key="9">
    <source>
        <dbReference type="ARBA" id="ARBA00023157"/>
    </source>
</evidence>
<dbReference type="FunFam" id="3.30.200.20:FF:000195">
    <property type="entry name" value="G-type lectin S-receptor-like serine/threonine-protein kinase"/>
    <property type="match status" value="1"/>
</dbReference>
<evidence type="ECO:0000256" key="1">
    <source>
        <dbReference type="ARBA" id="ARBA00012513"/>
    </source>
</evidence>
<dbReference type="InterPro" id="IPR001245">
    <property type="entry name" value="Ser-Thr/Tyr_kinase_cat_dom"/>
</dbReference>
<evidence type="ECO:0000256" key="10">
    <source>
        <dbReference type="ARBA" id="ARBA00023170"/>
    </source>
</evidence>
<name>A0A445BKE9_ARAHY</name>
<keyword evidence="4" id="KW-0808">Transferase</keyword>
<dbReference type="InterPro" id="IPR000719">
    <property type="entry name" value="Prot_kinase_dom"/>
</dbReference>
<dbReference type="PANTHER" id="PTHR32444">
    <property type="entry name" value="BULB-TYPE LECTIN DOMAIN-CONTAINING PROTEIN"/>
    <property type="match status" value="1"/>
</dbReference>
<dbReference type="SUPFAM" id="SSF56112">
    <property type="entry name" value="Protein kinase-like (PK-like)"/>
    <property type="match status" value="1"/>
</dbReference>
<comment type="catalytic activity">
    <reaction evidence="13">
        <text>L-seryl-[protein] + ATP = O-phospho-L-seryl-[protein] + ADP + H(+)</text>
        <dbReference type="Rhea" id="RHEA:17989"/>
        <dbReference type="Rhea" id="RHEA-COMP:9863"/>
        <dbReference type="Rhea" id="RHEA-COMP:11604"/>
        <dbReference type="ChEBI" id="CHEBI:15378"/>
        <dbReference type="ChEBI" id="CHEBI:29999"/>
        <dbReference type="ChEBI" id="CHEBI:30616"/>
        <dbReference type="ChEBI" id="CHEBI:83421"/>
        <dbReference type="ChEBI" id="CHEBI:456216"/>
        <dbReference type="EC" id="2.7.11.1"/>
    </reaction>
</comment>
<dbReference type="CDD" id="cd01098">
    <property type="entry name" value="PAN_AP_plant"/>
    <property type="match status" value="1"/>
</dbReference>
<dbReference type="Proteomes" id="UP000289738">
    <property type="component" value="Chromosome A09"/>
</dbReference>
<accession>A0A445BKE9</accession>
<dbReference type="SMART" id="SM00473">
    <property type="entry name" value="PAN_AP"/>
    <property type="match status" value="1"/>
</dbReference>
<dbReference type="PANTHER" id="PTHR32444:SF183">
    <property type="entry name" value="APPLE DOMAIN-CONTAINING PROTEIN"/>
    <property type="match status" value="1"/>
</dbReference>
<evidence type="ECO:0000259" key="16">
    <source>
        <dbReference type="PROSITE" id="PS50011"/>
    </source>
</evidence>
<keyword evidence="2" id="KW-0723">Serine/threonine-protein kinase</keyword>
<keyword evidence="9" id="KW-1015">Disulfide bond</keyword>
<dbReference type="PROSITE" id="PS50948">
    <property type="entry name" value="PAN"/>
    <property type="match status" value="1"/>
</dbReference>
<dbReference type="EMBL" id="SDMP01000009">
    <property type="protein sequence ID" value="RYR39140.1"/>
    <property type="molecule type" value="Genomic_DNA"/>
</dbReference>
<comment type="caution">
    <text evidence="18">The sequence shown here is derived from an EMBL/GenBank/DDBJ whole genome shotgun (WGS) entry which is preliminary data.</text>
</comment>
<evidence type="ECO:0000256" key="7">
    <source>
        <dbReference type="ARBA" id="ARBA00022777"/>
    </source>
</evidence>
<feature type="binding site" evidence="14">
    <location>
        <position position="236"/>
    </location>
    <ligand>
        <name>ATP</name>
        <dbReference type="ChEBI" id="CHEBI:30616"/>
    </ligand>
</feature>
<feature type="domain" description="Protein kinase" evidence="16">
    <location>
        <begin position="208"/>
        <end position="303"/>
    </location>
</feature>
<comment type="catalytic activity">
    <reaction evidence="12">
        <text>L-threonyl-[protein] + ATP = O-phospho-L-threonyl-[protein] + ADP + H(+)</text>
        <dbReference type="Rhea" id="RHEA:46608"/>
        <dbReference type="Rhea" id="RHEA-COMP:11060"/>
        <dbReference type="Rhea" id="RHEA-COMP:11605"/>
        <dbReference type="ChEBI" id="CHEBI:15378"/>
        <dbReference type="ChEBI" id="CHEBI:30013"/>
        <dbReference type="ChEBI" id="CHEBI:30616"/>
        <dbReference type="ChEBI" id="CHEBI:61977"/>
        <dbReference type="ChEBI" id="CHEBI:456216"/>
        <dbReference type="EC" id="2.7.11.1"/>
    </reaction>
</comment>
<evidence type="ECO:0000256" key="8">
    <source>
        <dbReference type="ARBA" id="ARBA00022840"/>
    </source>
</evidence>
<dbReference type="PROSITE" id="PS00107">
    <property type="entry name" value="PROTEIN_KINASE_ATP"/>
    <property type="match status" value="1"/>
</dbReference>
<gene>
    <name evidence="18" type="ORF">Ahy_A09g044597</name>
</gene>
<evidence type="ECO:0000259" key="17">
    <source>
        <dbReference type="PROSITE" id="PS50948"/>
    </source>
</evidence>
<feature type="domain" description="Apple" evidence="17">
    <location>
        <begin position="55"/>
        <end position="137"/>
    </location>
</feature>
<keyword evidence="7" id="KW-0418">Kinase</keyword>
<dbReference type="FunFam" id="3.50.4.10:FF:000002">
    <property type="entry name" value="G-type lectin S-receptor-like serine/threonine-protein kinase"/>
    <property type="match status" value="1"/>
</dbReference>
<dbReference type="InterPro" id="IPR011009">
    <property type="entry name" value="Kinase-like_dom_sf"/>
</dbReference>